<organism evidence="9 10">
    <name type="scientific">Prymnesium parvum</name>
    <name type="common">Toxic golden alga</name>
    <dbReference type="NCBI Taxonomy" id="97485"/>
    <lineage>
        <taxon>Eukaryota</taxon>
        <taxon>Haptista</taxon>
        <taxon>Haptophyta</taxon>
        <taxon>Prymnesiophyceae</taxon>
        <taxon>Prymnesiales</taxon>
        <taxon>Prymnesiaceae</taxon>
        <taxon>Prymnesium</taxon>
    </lineage>
</organism>
<evidence type="ECO:0000256" key="3">
    <source>
        <dbReference type="ARBA" id="ARBA00022692"/>
    </source>
</evidence>
<name>A0AB34JHL6_PRYPA</name>
<dbReference type="InterPro" id="IPR039542">
    <property type="entry name" value="Erv_N"/>
</dbReference>
<protein>
    <recommendedName>
        <fullName evidence="11">Endoplasmic reticulum vesicle transporter C-terminal domain-containing protein</fullName>
    </recommendedName>
</protein>
<dbReference type="GO" id="GO:0030134">
    <property type="term" value="C:COPII-coated ER to Golgi transport vesicle"/>
    <property type="evidence" value="ECO:0007669"/>
    <property type="project" value="TreeGrafter"/>
</dbReference>
<dbReference type="InterPro" id="IPR012936">
    <property type="entry name" value="Erv_C"/>
</dbReference>
<evidence type="ECO:0000256" key="6">
    <source>
        <dbReference type="SAM" id="Phobius"/>
    </source>
</evidence>
<dbReference type="Pfam" id="PF13850">
    <property type="entry name" value="ERGIC_N"/>
    <property type="match status" value="1"/>
</dbReference>
<evidence type="ECO:0000259" key="7">
    <source>
        <dbReference type="Pfam" id="PF07970"/>
    </source>
</evidence>
<reference evidence="9 10" key="1">
    <citation type="journal article" date="2024" name="Science">
        <title>Giant polyketide synthase enzymes in the biosynthesis of giant marine polyether toxins.</title>
        <authorList>
            <person name="Fallon T.R."/>
            <person name="Shende V.V."/>
            <person name="Wierzbicki I.H."/>
            <person name="Pendleton A.L."/>
            <person name="Watervoot N.F."/>
            <person name="Auber R.P."/>
            <person name="Gonzalez D.J."/>
            <person name="Wisecaver J.H."/>
            <person name="Moore B.S."/>
        </authorList>
    </citation>
    <scope>NUCLEOTIDE SEQUENCE [LARGE SCALE GENOMIC DNA]</scope>
    <source>
        <strain evidence="9 10">12B1</strain>
    </source>
</reference>
<keyword evidence="10" id="KW-1185">Reference proteome</keyword>
<feature type="domain" description="Endoplasmic reticulum vesicle transporter N-terminal" evidence="8">
    <location>
        <begin position="23"/>
        <end position="112"/>
    </location>
</feature>
<dbReference type="Pfam" id="PF07970">
    <property type="entry name" value="COPIIcoated_ERV"/>
    <property type="match status" value="1"/>
</dbReference>
<dbReference type="EMBL" id="JBGBPQ010000008">
    <property type="protein sequence ID" value="KAL1520390.1"/>
    <property type="molecule type" value="Genomic_DNA"/>
</dbReference>
<dbReference type="PANTHER" id="PTHR10984">
    <property type="entry name" value="ENDOPLASMIC RETICULUM-GOLGI INTERMEDIATE COMPARTMENT PROTEIN"/>
    <property type="match status" value="1"/>
</dbReference>
<keyword evidence="4 6" id="KW-1133">Transmembrane helix</keyword>
<evidence type="ECO:0000256" key="5">
    <source>
        <dbReference type="ARBA" id="ARBA00023136"/>
    </source>
</evidence>
<dbReference type="GO" id="GO:0016020">
    <property type="term" value="C:membrane"/>
    <property type="evidence" value="ECO:0007669"/>
    <property type="project" value="UniProtKB-SubCell"/>
</dbReference>
<comment type="subcellular location">
    <subcellularLocation>
        <location evidence="1">Membrane</location>
        <topology evidence="1">Multi-pass membrane protein</topology>
    </subcellularLocation>
</comment>
<comment type="caution">
    <text evidence="9">The sequence shown here is derived from an EMBL/GenBank/DDBJ whole genome shotgun (WGS) entry which is preliminary data.</text>
</comment>
<evidence type="ECO:0000259" key="8">
    <source>
        <dbReference type="Pfam" id="PF13850"/>
    </source>
</evidence>
<keyword evidence="3 6" id="KW-0812">Transmembrane</keyword>
<proteinExistence type="inferred from homology"/>
<evidence type="ECO:0008006" key="11">
    <source>
        <dbReference type="Google" id="ProtNLM"/>
    </source>
</evidence>
<dbReference type="GO" id="GO:0005783">
    <property type="term" value="C:endoplasmic reticulum"/>
    <property type="evidence" value="ECO:0007669"/>
    <property type="project" value="TreeGrafter"/>
</dbReference>
<evidence type="ECO:0000256" key="4">
    <source>
        <dbReference type="ARBA" id="ARBA00022989"/>
    </source>
</evidence>
<dbReference type="PANTHER" id="PTHR10984:SF25">
    <property type="entry name" value="ENDOPLASMIC RETICULUM-GOLGI INTERMEDIATE COMPARTMENT PROTEIN 3"/>
    <property type="match status" value="1"/>
</dbReference>
<keyword evidence="5 6" id="KW-0472">Membrane</keyword>
<evidence type="ECO:0000313" key="10">
    <source>
        <dbReference type="Proteomes" id="UP001515480"/>
    </source>
</evidence>
<feature type="transmembrane region" description="Helical" evidence="6">
    <location>
        <begin position="358"/>
        <end position="379"/>
    </location>
</feature>
<gene>
    <name evidence="9" type="ORF">AB1Y20_021976</name>
</gene>
<feature type="domain" description="Endoplasmic reticulum vesicle transporter C-terminal" evidence="7">
    <location>
        <begin position="161"/>
        <end position="380"/>
    </location>
</feature>
<evidence type="ECO:0000313" key="9">
    <source>
        <dbReference type="EMBL" id="KAL1520390.1"/>
    </source>
</evidence>
<dbReference type="InterPro" id="IPR045888">
    <property type="entry name" value="Erv"/>
</dbReference>
<evidence type="ECO:0000256" key="2">
    <source>
        <dbReference type="ARBA" id="ARBA00005648"/>
    </source>
</evidence>
<dbReference type="AlphaFoldDB" id="A0AB34JHL6"/>
<evidence type="ECO:0000256" key="1">
    <source>
        <dbReference type="ARBA" id="ARBA00004141"/>
    </source>
</evidence>
<dbReference type="Proteomes" id="UP001515480">
    <property type="component" value="Unassembled WGS sequence"/>
</dbReference>
<feature type="transmembrane region" description="Helical" evidence="6">
    <location>
        <begin position="40"/>
        <end position="59"/>
    </location>
</feature>
<accession>A0AB34JHL6</accession>
<sequence>MELRKRNVAAAPPTPVHAFVEKVRELDVYPKTLDDFKERTSSGAAISVICCSIIFLLVVSELRAYMTPTTLDQLHVDTTRSARIHINFNMTFPNMPCSGLSLVAMDVAGEQQIDVVSNINKTRYTLDGKYIDLEYDDATIAQRLGTTCGKCFPHRDDIPETKGQCCNSCNDVRSVYHLSGKKGSDGRKPKWEEHSLCQHEAVLLDPTRLKDIKEGCNIVGFLEVNKVAGNFHLAPGKAFQSATGQLVHEFKPFDTHFYNVSHVIHSLSFGEHYPNRVNPLDDAKAILSSGSGVFQYFVKVVPTTYAFASGEELSTCQYSVTDRFKSAHDPTSFVLPGVFFIYDISPIMVKVTEKRTSFTYFLTSLCAIAGGVFTTASLVDAAVYQISQSHAARLG</sequence>
<comment type="similarity">
    <text evidence="2">Belongs to the ERGIC family.</text>
</comment>